<evidence type="ECO:0000256" key="1">
    <source>
        <dbReference type="SAM" id="MobiDB-lite"/>
    </source>
</evidence>
<feature type="compositionally biased region" description="Polar residues" evidence="1">
    <location>
        <begin position="51"/>
        <end position="66"/>
    </location>
</feature>
<protein>
    <submittedName>
        <fullName evidence="2">Uncharacterized protein</fullName>
    </submittedName>
</protein>
<feature type="compositionally biased region" description="Low complexity" evidence="1">
    <location>
        <begin position="1"/>
        <end position="17"/>
    </location>
</feature>
<evidence type="ECO:0000313" key="2">
    <source>
        <dbReference type="EMBL" id="KAK9912171.1"/>
    </source>
</evidence>
<dbReference type="AlphaFoldDB" id="A0AAW1VYQ2"/>
<accession>A0AAW1VYQ2</accession>
<proteinExistence type="predicted"/>
<reference evidence="2 3" key="1">
    <citation type="journal article" date="2023" name="G3 (Bethesda)">
        <title>A chromosome-length genome assembly and annotation of blackberry (Rubus argutus, cv. 'Hillquist').</title>
        <authorList>
            <person name="Bruna T."/>
            <person name="Aryal R."/>
            <person name="Dudchenko O."/>
            <person name="Sargent D.J."/>
            <person name="Mead D."/>
            <person name="Buti M."/>
            <person name="Cavallini A."/>
            <person name="Hytonen T."/>
            <person name="Andres J."/>
            <person name="Pham M."/>
            <person name="Weisz D."/>
            <person name="Mascagni F."/>
            <person name="Usai G."/>
            <person name="Natali L."/>
            <person name="Bassil N."/>
            <person name="Fernandez G.E."/>
            <person name="Lomsadze A."/>
            <person name="Armour M."/>
            <person name="Olukolu B."/>
            <person name="Poorten T."/>
            <person name="Britton C."/>
            <person name="Davik J."/>
            <person name="Ashrafi H."/>
            <person name="Aiden E.L."/>
            <person name="Borodovsky M."/>
            <person name="Worthington M."/>
        </authorList>
    </citation>
    <scope>NUCLEOTIDE SEQUENCE [LARGE SCALE GENOMIC DNA]</scope>
    <source>
        <strain evidence="2">PI 553951</strain>
    </source>
</reference>
<dbReference type="EMBL" id="JBEDUW010000007">
    <property type="protein sequence ID" value="KAK9912171.1"/>
    <property type="molecule type" value="Genomic_DNA"/>
</dbReference>
<feature type="region of interest" description="Disordered" evidence="1">
    <location>
        <begin position="51"/>
        <end position="71"/>
    </location>
</feature>
<name>A0AAW1VYQ2_RUBAR</name>
<comment type="caution">
    <text evidence="2">The sequence shown here is derived from an EMBL/GenBank/DDBJ whole genome shotgun (WGS) entry which is preliminary data.</text>
</comment>
<evidence type="ECO:0000313" key="3">
    <source>
        <dbReference type="Proteomes" id="UP001457282"/>
    </source>
</evidence>
<keyword evidence="3" id="KW-1185">Reference proteome</keyword>
<feature type="region of interest" description="Disordered" evidence="1">
    <location>
        <begin position="1"/>
        <end position="21"/>
    </location>
</feature>
<gene>
    <name evidence="2" type="ORF">M0R45_036043</name>
</gene>
<sequence length="220" mass="23562">MTSKMHAITTTIPHPTTDGAVDATVKEPDNMGKMHNLASTIVTSTIVSSTKTAANTEKQTSASTTDGAVDTTIKEPDNMEKRHISTSTIVTSATISSNKATASTEKKQTTTSTTVSAATVYAQLAYTTIQSISTITLLDITTVPSIKEPNTKGPNNNVEKIQNLVSTTPLLDTITVPSTLVTASIDETEMRVNILTYIGEVPFKPEQLAAIEELKKKYRE</sequence>
<dbReference type="Proteomes" id="UP001457282">
    <property type="component" value="Unassembled WGS sequence"/>
</dbReference>
<organism evidence="2 3">
    <name type="scientific">Rubus argutus</name>
    <name type="common">Southern blackberry</name>
    <dbReference type="NCBI Taxonomy" id="59490"/>
    <lineage>
        <taxon>Eukaryota</taxon>
        <taxon>Viridiplantae</taxon>
        <taxon>Streptophyta</taxon>
        <taxon>Embryophyta</taxon>
        <taxon>Tracheophyta</taxon>
        <taxon>Spermatophyta</taxon>
        <taxon>Magnoliopsida</taxon>
        <taxon>eudicotyledons</taxon>
        <taxon>Gunneridae</taxon>
        <taxon>Pentapetalae</taxon>
        <taxon>rosids</taxon>
        <taxon>fabids</taxon>
        <taxon>Rosales</taxon>
        <taxon>Rosaceae</taxon>
        <taxon>Rosoideae</taxon>
        <taxon>Rosoideae incertae sedis</taxon>
        <taxon>Rubus</taxon>
    </lineage>
</organism>